<comment type="caution">
    <text evidence="1">The sequence shown here is derived from an EMBL/GenBank/DDBJ whole genome shotgun (WGS) entry which is preliminary data.</text>
</comment>
<evidence type="ECO:0000313" key="2">
    <source>
        <dbReference type="Proteomes" id="UP001163603"/>
    </source>
</evidence>
<keyword evidence="2" id="KW-1185">Reference proteome</keyword>
<sequence>MRWLSDNSSLQFLYLLSLRSLTFPRFVAREDFNPLDFLQLELIYKALPQDFMQFLLARMIPRSLGSMLMLLEELHQQKEEEMDDYCFQVCNLAF</sequence>
<name>A0ACC0XF97_9ROSI</name>
<accession>A0ACC0XF97</accession>
<protein>
    <submittedName>
        <fullName evidence="1">Uncharacterized protein</fullName>
    </submittedName>
</protein>
<gene>
    <name evidence="1" type="ORF">Pint_10581</name>
</gene>
<reference evidence="2" key="1">
    <citation type="journal article" date="2023" name="G3 (Bethesda)">
        <title>Genome assembly and association tests identify interacting loci associated with vigor, precocity, and sex in interspecific pistachio rootstocks.</title>
        <authorList>
            <person name="Palmer W."/>
            <person name="Jacygrad E."/>
            <person name="Sagayaradj S."/>
            <person name="Cavanaugh K."/>
            <person name="Han R."/>
            <person name="Bertier L."/>
            <person name="Beede B."/>
            <person name="Kafkas S."/>
            <person name="Golino D."/>
            <person name="Preece J."/>
            <person name="Michelmore R."/>
        </authorList>
    </citation>
    <scope>NUCLEOTIDE SEQUENCE [LARGE SCALE GENOMIC DNA]</scope>
</reference>
<proteinExistence type="predicted"/>
<dbReference type="Proteomes" id="UP001163603">
    <property type="component" value="Chromosome 12"/>
</dbReference>
<dbReference type="EMBL" id="CM047747">
    <property type="protein sequence ID" value="KAJ0017044.1"/>
    <property type="molecule type" value="Genomic_DNA"/>
</dbReference>
<evidence type="ECO:0000313" key="1">
    <source>
        <dbReference type="EMBL" id="KAJ0017044.1"/>
    </source>
</evidence>
<organism evidence="1 2">
    <name type="scientific">Pistacia integerrima</name>
    <dbReference type="NCBI Taxonomy" id="434235"/>
    <lineage>
        <taxon>Eukaryota</taxon>
        <taxon>Viridiplantae</taxon>
        <taxon>Streptophyta</taxon>
        <taxon>Embryophyta</taxon>
        <taxon>Tracheophyta</taxon>
        <taxon>Spermatophyta</taxon>
        <taxon>Magnoliopsida</taxon>
        <taxon>eudicotyledons</taxon>
        <taxon>Gunneridae</taxon>
        <taxon>Pentapetalae</taxon>
        <taxon>rosids</taxon>
        <taxon>malvids</taxon>
        <taxon>Sapindales</taxon>
        <taxon>Anacardiaceae</taxon>
        <taxon>Pistacia</taxon>
    </lineage>
</organism>